<comment type="subcellular location">
    <subcellularLocation>
        <location evidence="1">Cell outer membrane</location>
        <topology evidence="1">Multi-pass membrane protein</topology>
    </subcellularLocation>
</comment>
<comment type="caution">
    <text evidence="13">The sequence shown here is derived from an EMBL/GenBank/DDBJ whole genome shotgun (WGS) entry which is preliminary data.</text>
</comment>
<dbReference type="AlphaFoldDB" id="A0A6B3SY73"/>
<dbReference type="RefSeq" id="WP_163968174.1">
    <property type="nucleotide sequence ID" value="NZ_JAAIVB010000079.1"/>
</dbReference>
<evidence type="ECO:0000256" key="8">
    <source>
        <dbReference type="ARBA" id="ARBA00023114"/>
    </source>
</evidence>
<evidence type="ECO:0000256" key="10">
    <source>
        <dbReference type="ARBA" id="ARBA00023237"/>
    </source>
</evidence>
<keyword evidence="4" id="KW-1134">Transmembrane beta strand</keyword>
<keyword evidence="10" id="KW-0998">Cell outer membrane</keyword>
<sequence length="347" mass="36534">MKKSLLALAVLGAFAGVAQAQTAVQIYGSFDGGLRQTTNVDAAGNSRLSMGSTGTYNSNRIGFKGVEDLGGGMNGHFTLETGFNTGTGALNNATNQLFERTAAVGLGFGANSLDLGRQYTVAFKTIAAYDPFSYKYPGIALAVPATAGTRYNNDIQYTGTFGPVTARAEYALGEVAGDRTAGSNRAIGVNYANGPLALGGAYTQRFGDAPTDFRTKHWTVGGAYKFGPARLAVGYADQKAETAAGIDTTNKWYWVGLNYAISPAVEITPAFYRQKQGGGTGASGAATSLEGKKDLYMLSVTYAFSKRTNFYALIDQSRLDNALRVGGNAAANQDRQRDIAVGINHLF</sequence>
<dbReference type="InterPro" id="IPR023614">
    <property type="entry name" value="Porin_dom_sf"/>
</dbReference>
<organism evidence="13 14">
    <name type="scientific">Noviherbaspirillum galbum</name>
    <dbReference type="NCBI Taxonomy" id="2709383"/>
    <lineage>
        <taxon>Bacteria</taxon>
        <taxon>Pseudomonadati</taxon>
        <taxon>Pseudomonadota</taxon>
        <taxon>Betaproteobacteria</taxon>
        <taxon>Burkholderiales</taxon>
        <taxon>Oxalobacteraceae</taxon>
        <taxon>Noviherbaspirillum</taxon>
    </lineage>
</organism>
<dbReference type="Gene3D" id="2.40.160.10">
    <property type="entry name" value="Porin"/>
    <property type="match status" value="1"/>
</dbReference>
<evidence type="ECO:0000256" key="7">
    <source>
        <dbReference type="ARBA" id="ARBA00023065"/>
    </source>
</evidence>
<evidence type="ECO:0000256" key="1">
    <source>
        <dbReference type="ARBA" id="ARBA00004571"/>
    </source>
</evidence>
<dbReference type="GO" id="GO:0006811">
    <property type="term" value="P:monoatomic ion transport"/>
    <property type="evidence" value="ECO:0007669"/>
    <property type="project" value="UniProtKB-KW"/>
</dbReference>
<feature type="signal peptide" evidence="11">
    <location>
        <begin position="1"/>
        <end position="20"/>
    </location>
</feature>
<dbReference type="SUPFAM" id="SSF56935">
    <property type="entry name" value="Porins"/>
    <property type="match status" value="1"/>
</dbReference>
<keyword evidence="14" id="KW-1185">Reference proteome</keyword>
<dbReference type="GO" id="GO:0009279">
    <property type="term" value="C:cell outer membrane"/>
    <property type="evidence" value="ECO:0007669"/>
    <property type="project" value="UniProtKB-SubCell"/>
</dbReference>
<dbReference type="EMBL" id="JAAIVB010000079">
    <property type="protein sequence ID" value="NEX64236.1"/>
    <property type="molecule type" value="Genomic_DNA"/>
</dbReference>
<evidence type="ECO:0000256" key="6">
    <source>
        <dbReference type="ARBA" id="ARBA00022729"/>
    </source>
</evidence>
<dbReference type="InterPro" id="IPR033900">
    <property type="entry name" value="Gram_neg_porin_domain"/>
</dbReference>
<evidence type="ECO:0000256" key="4">
    <source>
        <dbReference type="ARBA" id="ARBA00022452"/>
    </source>
</evidence>
<dbReference type="PANTHER" id="PTHR34501:SF9">
    <property type="entry name" value="MAJOR OUTER MEMBRANE PROTEIN P.IA"/>
    <property type="match status" value="1"/>
</dbReference>
<evidence type="ECO:0000256" key="3">
    <source>
        <dbReference type="ARBA" id="ARBA00022448"/>
    </source>
</evidence>
<accession>A0A6B3SY73</accession>
<keyword evidence="6 11" id="KW-0732">Signal</keyword>
<dbReference type="InterPro" id="IPR050298">
    <property type="entry name" value="Gram-neg_bact_OMP"/>
</dbReference>
<name>A0A6B3SY73_9BURK</name>
<protein>
    <submittedName>
        <fullName evidence="13">Porin</fullName>
    </submittedName>
</protein>
<evidence type="ECO:0000256" key="5">
    <source>
        <dbReference type="ARBA" id="ARBA00022692"/>
    </source>
</evidence>
<dbReference type="GO" id="GO:0046930">
    <property type="term" value="C:pore complex"/>
    <property type="evidence" value="ECO:0007669"/>
    <property type="project" value="UniProtKB-KW"/>
</dbReference>
<proteinExistence type="predicted"/>
<evidence type="ECO:0000313" key="14">
    <source>
        <dbReference type="Proteomes" id="UP000482155"/>
    </source>
</evidence>
<dbReference type="CDD" id="cd00342">
    <property type="entry name" value="gram_neg_porins"/>
    <property type="match status" value="1"/>
</dbReference>
<reference evidence="13 14" key="1">
    <citation type="submission" date="2020-02" db="EMBL/GenBank/DDBJ databases">
        <authorList>
            <person name="Kim M.K."/>
        </authorList>
    </citation>
    <scope>NUCLEOTIDE SEQUENCE [LARGE SCALE GENOMIC DNA]</scope>
    <source>
        <strain evidence="13 14">17J57-3</strain>
    </source>
</reference>
<keyword evidence="9" id="KW-0472">Membrane</keyword>
<keyword evidence="7" id="KW-0406">Ion transport</keyword>
<dbReference type="PANTHER" id="PTHR34501">
    <property type="entry name" value="PROTEIN YDDL-RELATED"/>
    <property type="match status" value="1"/>
</dbReference>
<evidence type="ECO:0000256" key="9">
    <source>
        <dbReference type="ARBA" id="ARBA00023136"/>
    </source>
</evidence>
<dbReference type="GO" id="GO:0015288">
    <property type="term" value="F:porin activity"/>
    <property type="evidence" value="ECO:0007669"/>
    <property type="project" value="UniProtKB-KW"/>
</dbReference>
<evidence type="ECO:0000259" key="12">
    <source>
        <dbReference type="Pfam" id="PF13609"/>
    </source>
</evidence>
<keyword evidence="3" id="KW-0813">Transport</keyword>
<feature type="domain" description="Porin" evidence="12">
    <location>
        <begin position="7"/>
        <end position="321"/>
    </location>
</feature>
<dbReference type="Proteomes" id="UP000482155">
    <property type="component" value="Unassembled WGS sequence"/>
</dbReference>
<keyword evidence="8" id="KW-0626">Porin</keyword>
<gene>
    <name evidence="13" type="ORF">G3574_24400</name>
</gene>
<feature type="chain" id="PRO_5025454319" evidence="11">
    <location>
        <begin position="21"/>
        <end position="347"/>
    </location>
</feature>
<evidence type="ECO:0000256" key="11">
    <source>
        <dbReference type="SAM" id="SignalP"/>
    </source>
</evidence>
<evidence type="ECO:0000256" key="2">
    <source>
        <dbReference type="ARBA" id="ARBA00011233"/>
    </source>
</evidence>
<comment type="subunit">
    <text evidence="2">Homotrimer.</text>
</comment>
<dbReference type="Pfam" id="PF13609">
    <property type="entry name" value="Porin_4"/>
    <property type="match status" value="1"/>
</dbReference>
<keyword evidence="5" id="KW-0812">Transmembrane</keyword>
<evidence type="ECO:0000313" key="13">
    <source>
        <dbReference type="EMBL" id="NEX64236.1"/>
    </source>
</evidence>